<dbReference type="Gene3D" id="3.40.50.720">
    <property type="entry name" value="NAD(P)-binding Rossmann-like Domain"/>
    <property type="match status" value="1"/>
</dbReference>
<dbReference type="EMBL" id="JALDAY010000006">
    <property type="protein sequence ID" value="MCI3273738.1"/>
    <property type="molecule type" value="Genomic_DNA"/>
</dbReference>
<comment type="caution">
    <text evidence="3">The sequence shown here is derived from an EMBL/GenBank/DDBJ whole genome shotgun (WGS) entry which is preliminary data.</text>
</comment>
<dbReference type="PRINTS" id="PR00081">
    <property type="entry name" value="GDHRDH"/>
</dbReference>
<keyword evidence="4" id="KW-1185">Reference proteome</keyword>
<dbReference type="SUPFAM" id="SSF51735">
    <property type="entry name" value="NAD(P)-binding Rossmann-fold domains"/>
    <property type="match status" value="1"/>
</dbReference>
<reference evidence="3" key="1">
    <citation type="submission" date="2022-03" db="EMBL/GenBank/DDBJ databases">
        <title>Streptomyces 7R015 and 7R016 isolated from Barleria lupulina in Thailand.</title>
        <authorList>
            <person name="Kanchanasin P."/>
            <person name="Phongsopitanun W."/>
            <person name="Tanasupawat S."/>
        </authorList>
    </citation>
    <scope>NUCLEOTIDE SEQUENCE</scope>
    <source>
        <strain evidence="3">7R015</strain>
    </source>
</reference>
<evidence type="ECO:0000256" key="2">
    <source>
        <dbReference type="ARBA" id="ARBA00023002"/>
    </source>
</evidence>
<dbReference type="Pfam" id="PF13561">
    <property type="entry name" value="adh_short_C2"/>
    <property type="match status" value="1"/>
</dbReference>
<dbReference type="InterPro" id="IPR036291">
    <property type="entry name" value="NAD(P)-bd_dom_sf"/>
</dbReference>
<dbReference type="Proteomes" id="UP001165269">
    <property type="component" value="Unassembled WGS sequence"/>
</dbReference>
<evidence type="ECO:0000313" key="3">
    <source>
        <dbReference type="EMBL" id="MCI3273738.1"/>
    </source>
</evidence>
<evidence type="ECO:0000313" key="4">
    <source>
        <dbReference type="Proteomes" id="UP001165269"/>
    </source>
</evidence>
<evidence type="ECO:0000256" key="1">
    <source>
        <dbReference type="ARBA" id="ARBA00006484"/>
    </source>
</evidence>
<accession>A0ABS9Y937</accession>
<comment type="similarity">
    <text evidence="1">Belongs to the short-chain dehydrogenases/reductases (SDR) family.</text>
</comment>
<dbReference type="InterPro" id="IPR051122">
    <property type="entry name" value="SDR_DHRS6-like"/>
</dbReference>
<sequence>MAGLPYGARDDVVVVVGAGGIGTAVARRIGSGRTLFLADASRGQLDRTVTALRAEGYAAQGTVMDVCERASVRKLAEAAAAEGRIAAVVHTAGVCAAIASASTNFLVNMVGTAHVLDEFQAVATRGTALVCLTAVAGHYGSLSPDEETALATVGTEELLALDIVARVGDDAVPAYIVSNRAAQIRAQAAALAWSLRGARVNTVSVGVVSTAMARAESGSVYGEHVGKSLDACGAGRAATPTEIADAVAFLTGPESSYLTGTDLVVDGGLTAWMRWH</sequence>
<dbReference type="PANTHER" id="PTHR43477">
    <property type="entry name" value="DIHYDROANTICAPSIN 7-DEHYDROGENASE"/>
    <property type="match status" value="1"/>
</dbReference>
<gene>
    <name evidence="3" type="ORF">MQP27_21850</name>
</gene>
<proteinExistence type="inferred from homology"/>
<protein>
    <submittedName>
        <fullName evidence="3">SDR family oxidoreductase</fullName>
    </submittedName>
</protein>
<name>A0ABS9Y937_9ACTN</name>
<dbReference type="RefSeq" id="WP_242766980.1">
    <property type="nucleotide sequence ID" value="NZ_JALDAY010000006.1"/>
</dbReference>
<keyword evidence="2" id="KW-0560">Oxidoreductase</keyword>
<organism evidence="3 4">
    <name type="scientific">Streptomyces cylindrosporus</name>
    <dbReference type="NCBI Taxonomy" id="2927583"/>
    <lineage>
        <taxon>Bacteria</taxon>
        <taxon>Bacillati</taxon>
        <taxon>Actinomycetota</taxon>
        <taxon>Actinomycetes</taxon>
        <taxon>Kitasatosporales</taxon>
        <taxon>Streptomycetaceae</taxon>
        <taxon>Streptomyces</taxon>
    </lineage>
</organism>
<dbReference type="InterPro" id="IPR002347">
    <property type="entry name" value="SDR_fam"/>
</dbReference>
<dbReference type="PANTHER" id="PTHR43477:SF1">
    <property type="entry name" value="DIHYDROANTICAPSIN 7-DEHYDROGENASE"/>
    <property type="match status" value="1"/>
</dbReference>